<protein>
    <recommendedName>
        <fullName evidence="2">cysteine desulfurase</fullName>
        <ecNumber evidence="2">2.8.1.7</ecNumber>
    </recommendedName>
</protein>
<reference evidence="7" key="1">
    <citation type="submission" date="2020-05" db="EMBL/GenBank/DDBJ databases">
        <authorList>
            <person name="Chiriac C."/>
            <person name="Salcher M."/>
            <person name="Ghai R."/>
            <person name="Kavagutti S V."/>
        </authorList>
    </citation>
    <scope>NUCLEOTIDE SEQUENCE</scope>
</reference>
<feature type="domain" description="Aminotransferase class V" evidence="6">
    <location>
        <begin position="29"/>
        <end position="405"/>
    </location>
</feature>
<dbReference type="GO" id="GO:0030170">
    <property type="term" value="F:pyridoxal phosphate binding"/>
    <property type="evidence" value="ECO:0007669"/>
    <property type="project" value="InterPro"/>
</dbReference>
<dbReference type="InterPro" id="IPR015424">
    <property type="entry name" value="PyrdxlP-dep_Trfase"/>
</dbReference>
<dbReference type="CDD" id="cd06453">
    <property type="entry name" value="SufS_like"/>
    <property type="match status" value="1"/>
</dbReference>
<dbReference type="PANTHER" id="PTHR43586">
    <property type="entry name" value="CYSTEINE DESULFURASE"/>
    <property type="match status" value="1"/>
</dbReference>
<comment type="cofactor">
    <cofactor evidence="1">
        <name>pyridoxal 5'-phosphate</name>
        <dbReference type="ChEBI" id="CHEBI:597326"/>
    </cofactor>
</comment>
<dbReference type="EC" id="2.8.1.7" evidence="2"/>
<comment type="catalytic activity">
    <reaction evidence="5">
        <text>(sulfur carrier)-H + L-cysteine = (sulfur carrier)-SH + L-alanine</text>
        <dbReference type="Rhea" id="RHEA:43892"/>
        <dbReference type="Rhea" id="RHEA-COMP:14737"/>
        <dbReference type="Rhea" id="RHEA-COMP:14739"/>
        <dbReference type="ChEBI" id="CHEBI:29917"/>
        <dbReference type="ChEBI" id="CHEBI:35235"/>
        <dbReference type="ChEBI" id="CHEBI:57972"/>
        <dbReference type="ChEBI" id="CHEBI:64428"/>
        <dbReference type="EC" id="2.8.1.7"/>
    </reaction>
</comment>
<proteinExistence type="predicted"/>
<dbReference type="GO" id="GO:0006534">
    <property type="term" value="P:cysteine metabolic process"/>
    <property type="evidence" value="ECO:0007669"/>
    <property type="project" value="InterPro"/>
</dbReference>
<sequence>MNQFTPEQSAAIRAEFPELSETVGGHPLVYLDTAATSLRPRIAVDLESEFALRHTAAVYRGAHSLAAEATEAYDDARASIAAFVGARPNQLVFTSNATESINLVALAFRLASSVGSPARFVLETGDEIVVSEAEHHANLIPWQEVAQQTGAVIRVAPITDGGELTAEAVKSVISDRTRIVAVSAVSNVLGITNPVRAIADLGRAAGALVVIDACQSAAHGRLDVESYGADFVVFSAHKMYGPTGIGALWGTSEILAEMPVVLTGGSMITRVDYDSSDYLPAPAKFEPGTPRLTQAIGWAESLRFVESVGVDAIAEHEEALGAYLFAGVADIPNVRILGTANGAHRVGLVSFVVEGVHPHDVGQYLDSRGIAARVGHHCAQPLHKRLGVDSSTRFSLGMYSTADDVALAVAALADVRDYFGEG</sequence>
<evidence type="ECO:0000256" key="3">
    <source>
        <dbReference type="ARBA" id="ARBA00022679"/>
    </source>
</evidence>
<gene>
    <name evidence="7" type="ORF">UFOPK1767_00186</name>
    <name evidence="8" type="ORF">UFOPK3339_00062</name>
</gene>
<dbReference type="PANTHER" id="PTHR43586:SF8">
    <property type="entry name" value="CYSTEINE DESULFURASE 1, CHLOROPLASTIC"/>
    <property type="match status" value="1"/>
</dbReference>
<evidence type="ECO:0000256" key="2">
    <source>
        <dbReference type="ARBA" id="ARBA00012239"/>
    </source>
</evidence>
<accession>A0A6J6ERZ6</accession>
<dbReference type="InterPro" id="IPR000192">
    <property type="entry name" value="Aminotrans_V_dom"/>
</dbReference>
<evidence type="ECO:0000259" key="6">
    <source>
        <dbReference type="Pfam" id="PF00266"/>
    </source>
</evidence>
<dbReference type="EMBL" id="CAFBLF010000005">
    <property type="protein sequence ID" value="CAB4855565.1"/>
    <property type="molecule type" value="Genomic_DNA"/>
</dbReference>
<dbReference type="InterPro" id="IPR015421">
    <property type="entry name" value="PyrdxlP-dep_Trfase_major"/>
</dbReference>
<evidence type="ECO:0000313" key="8">
    <source>
        <dbReference type="EMBL" id="CAB4855565.1"/>
    </source>
</evidence>
<dbReference type="GO" id="GO:0031071">
    <property type="term" value="F:cysteine desulfurase activity"/>
    <property type="evidence" value="ECO:0007669"/>
    <property type="project" value="UniProtKB-EC"/>
</dbReference>
<dbReference type="Gene3D" id="3.90.1150.10">
    <property type="entry name" value="Aspartate Aminotransferase, domain 1"/>
    <property type="match status" value="1"/>
</dbReference>
<dbReference type="Pfam" id="PF00266">
    <property type="entry name" value="Aminotran_5"/>
    <property type="match status" value="1"/>
</dbReference>
<evidence type="ECO:0000313" key="7">
    <source>
        <dbReference type="EMBL" id="CAB4579272.1"/>
    </source>
</evidence>
<evidence type="ECO:0000256" key="1">
    <source>
        <dbReference type="ARBA" id="ARBA00001933"/>
    </source>
</evidence>
<dbReference type="EMBL" id="CAEZTZ010000012">
    <property type="protein sequence ID" value="CAB4579272.1"/>
    <property type="molecule type" value="Genomic_DNA"/>
</dbReference>
<dbReference type="InterPro" id="IPR010970">
    <property type="entry name" value="Cys_dSase_SufS"/>
</dbReference>
<organism evidence="7">
    <name type="scientific">freshwater metagenome</name>
    <dbReference type="NCBI Taxonomy" id="449393"/>
    <lineage>
        <taxon>unclassified sequences</taxon>
        <taxon>metagenomes</taxon>
        <taxon>ecological metagenomes</taxon>
    </lineage>
</organism>
<keyword evidence="4" id="KW-0663">Pyridoxal phosphate</keyword>
<dbReference type="SUPFAM" id="SSF53383">
    <property type="entry name" value="PLP-dependent transferases"/>
    <property type="match status" value="1"/>
</dbReference>
<dbReference type="NCBIfam" id="TIGR01979">
    <property type="entry name" value="sufS"/>
    <property type="match status" value="1"/>
</dbReference>
<keyword evidence="3" id="KW-0808">Transferase</keyword>
<evidence type="ECO:0000256" key="5">
    <source>
        <dbReference type="ARBA" id="ARBA00050776"/>
    </source>
</evidence>
<dbReference type="Gene3D" id="3.40.640.10">
    <property type="entry name" value="Type I PLP-dependent aspartate aminotransferase-like (Major domain)"/>
    <property type="match status" value="1"/>
</dbReference>
<dbReference type="InterPro" id="IPR015422">
    <property type="entry name" value="PyrdxlP-dep_Trfase_small"/>
</dbReference>
<dbReference type="AlphaFoldDB" id="A0A6J6ERZ6"/>
<evidence type="ECO:0000256" key="4">
    <source>
        <dbReference type="ARBA" id="ARBA00022898"/>
    </source>
</evidence>
<name>A0A6J6ERZ6_9ZZZZ</name>